<gene>
    <name evidence="1" type="ORF">AWC07_11480</name>
</gene>
<dbReference type="AlphaFoldDB" id="A0A1X1VAC4"/>
<keyword evidence="2" id="KW-1185">Reference proteome</keyword>
<organism evidence="1 2">
    <name type="scientific">Mycobacterium gastri</name>
    <dbReference type="NCBI Taxonomy" id="1777"/>
    <lineage>
        <taxon>Bacteria</taxon>
        <taxon>Bacillati</taxon>
        <taxon>Actinomycetota</taxon>
        <taxon>Actinomycetes</taxon>
        <taxon>Mycobacteriales</taxon>
        <taxon>Mycobacteriaceae</taxon>
        <taxon>Mycobacterium</taxon>
    </lineage>
</organism>
<protein>
    <submittedName>
        <fullName evidence="1">Uncharacterized protein</fullName>
    </submittedName>
</protein>
<comment type="caution">
    <text evidence="1">The sequence shown here is derived from an EMBL/GenBank/DDBJ whole genome shotgun (WGS) entry which is preliminary data.</text>
</comment>
<proteinExistence type="predicted"/>
<accession>A0A1X1VAC4</accession>
<evidence type="ECO:0000313" key="2">
    <source>
        <dbReference type="Proteomes" id="UP000193738"/>
    </source>
</evidence>
<name>A0A1X1VAC4_MYCGS</name>
<evidence type="ECO:0000313" key="1">
    <source>
        <dbReference type="EMBL" id="ORV66005.1"/>
    </source>
</evidence>
<dbReference type="Proteomes" id="UP000193738">
    <property type="component" value="Unassembled WGS sequence"/>
</dbReference>
<reference evidence="1 2" key="1">
    <citation type="submission" date="2016-01" db="EMBL/GenBank/DDBJ databases">
        <title>The new phylogeny of the genus Mycobacterium.</title>
        <authorList>
            <person name="Tarcisio F."/>
            <person name="Conor M."/>
            <person name="Antonella G."/>
            <person name="Elisabetta G."/>
            <person name="Giulia F.S."/>
            <person name="Sara T."/>
            <person name="Anna F."/>
            <person name="Clotilde B."/>
            <person name="Roberto B."/>
            <person name="Veronica D.S."/>
            <person name="Fabio R."/>
            <person name="Monica P."/>
            <person name="Olivier J."/>
            <person name="Enrico T."/>
            <person name="Nicola S."/>
        </authorList>
    </citation>
    <scope>NUCLEOTIDE SEQUENCE [LARGE SCALE GENOMIC DNA]</scope>
    <source>
        <strain evidence="1 2">DSM 43505</strain>
    </source>
</reference>
<dbReference type="EMBL" id="LQOX01000118">
    <property type="protein sequence ID" value="ORV66005.1"/>
    <property type="molecule type" value="Genomic_DNA"/>
</dbReference>
<sequence>MAPREATMDVHIPASGVVLTLPVRNRWLRSVVELVDRDMRRDCGAFRDGSQRLRQPGQRAYRTQISGAMGADYVERRAGISKRS</sequence>